<name>A0A4Q1JKL1_9BACT</name>
<dbReference type="OrthoDB" id="1039448at2"/>
<organism evidence="1 2">
    <name type="scientific">Ancylomarina salipaludis</name>
    <dbReference type="NCBI Taxonomy" id="2501299"/>
    <lineage>
        <taxon>Bacteria</taxon>
        <taxon>Pseudomonadati</taxon>
        <taxon>Bacteroidota</taxon>
        <taxon>Bacteroidia</taxon>
        <taxon>Marinilabiliales</taxon>
        <taxon>Marinifilaceae</taxon>
        <taxon>Ancylomarina</taxon>
    </lineage>
</organism>
<gene>
    <name evidence="1" type="ORF">EO244_13060</name>
</gene>
<dbReference type="EMBL" id="SAXA01000012">
    <property type="protein sequence ID" value="RXQ91027.1"/>
    <property type="molecule type" value="Genomic_DNA"/>
</dbReference>
<keyword evidence="2" id="KW-1185">Reference proteome</keyword>
<proteinExistence type="predicted"/>
<reference evidence="1 2" key="1">
    <citation type="submission" date="2019-01" db="EMBL/GenBank/DDBJ databases">
        <title>Ancylomarina salipaludis sp. nov., isolated from a salt marsh.</title>
        <authorList>
            <person name="Yoon J.-H."/>
        </authorList>
    </citation>
    <scope>NUCLEOTIDE SEQUENCE [LARGE SCALE GENOMIC DNA]</scope>
    <source>
        <strain evidence="1 2">SHSM-M15</strain>
    </source>
</reference>
<comment type="caution">
    <text evidence="1">The sequence shown here is derived from an EMBL/GenBank/DDBJ whole genome shotgun (WGS) entry which is preliminary data.</text>
</comment>
<evidence type="ECO:0000313" key="1">
    <source>
        <dbReference type="EMBL" id="RXQ91027.1"/>
    </source>
</evidence>
<sequence length="198" mass="23181">MKYIITLILGITILSANGQELIQLEKVGSKDSLIENQAIIYGNFIQRLGFSSGGFPQDIRIQNIETKEFYKFRVKPTYKSRKENPFIFHIPAGKYRILVYWWTKSQWYGGKMFTEPIFKGIDASTKSYRKKSKSGKIQEKDFEQYEFTIEKNTTNYLGTWHFNTGLVSFSNDKIHFDKEITSDHEYVDFQNAVINLPQ</sequence>
<evidence type="ECO:0000313" key="2">
    <source>
        <dbReference type="Proteomes" id="UP000289703"/>
    </source>
</evidence>
<accession>A0A4Q1JKL1</accession>
<protein>
    <submittedName>
        <fullName evidence="1">Uncharacterized protein</fullName>
    </submittedName>
</protein>
<dbReference type="RefSeq" id="WP_129255128.1">
    <property type="nucleotide sequence ID" value="NZ_SAXA01000012.1"/>
</dbReference>
<dbReference type="Proteomes" id="UP000289703">
    <property type="component" value="Unassembled WGS sequence"/>
</dbReference>
<dbReference type="AlphaFoldDB" id="A0A4Q1JKL1"/>